<evidence type="ECO:0000313" key="7">
    <source>
        <dbReference type="Proteomes" id="UP000219374"/>
    </source>
</evidence>
<dbReference type="CDD" id="cd01949">
    <property type="entry name" value="GGDEF"/>
    <property type="match status" value="1"/>
</dbReference>
<dbReference type="PANTHER" id="PTHR45138">
    <property type="entry name" value="REGULATORY COMPONENTS OF SENSORY TRANSDUCTION SYSTEM"/>
    <property type="match status" value="1"/>
</dbReference>
<feature type="chain" id="PRO_5012786865" description="diguanylate cyclase" evidence="4">
    <location>
        <begin position="31"/>
        <end position="1049"/>
    </location>
</feature>
<dbReference type="GO" id="GO:0052621">
    <property type="term" value="F:diguanylate cyclase activity"/>
    <property type="evidence" value="ECO:0007669"/>
    <property type="project" value="UniProtKB-EC"/>
</dbReference>
<dbReference type="NCBIfam" id="TIGR00254">
    <property type="entry name" value="GGDEF"/>
    <property type="match status" value="1"/>
</dbReference>
<keyword evidence="7" id="KW-1185">Reference proteome</keyword>
<protein>
    <recommendedName>
        <fullName evidence="1">diguanylate cyclase</fullName>
        <ecNumber evidence="1">2.7.7.65</ecNumber>
    </recommendedName>
</protein>
<dbReference type="InterPro" id="IPR029787">
    <property type="entry name" value="Nucleotide_cyclase"/>
</dbReference>
<feature type="signal peptide" evidence="4">
    <location>
        <begin position="1"/>
        <end position="30"/>
    </location>
</feature>
<evidence type="ECO:0000256" key="2">
    <source>
        <dbReference type="ARBA" id="ARBA00034247"/>
    </source>
</evidence>
<dbReference type="SUPFAM" id="SSF55073">
    <property type="entry name" value="Nucleotide cyclase"/>
    <property type="match status" value="1"/>
</dbReference>
<dbReference type="PANTHER" id="PTHR45138:SF9">
    <property type="entry name" value="DIGUANYLATE CYCLASE DGCM-RELATED"/>
    <property type="match status" value="1"/>
</dbReference>
<dbReference type="InterPro" id="IPR011110">
    <property type="entry name" value="Reg_prop"/>
</dbReference>
<evidence type="ECO:0000256" key="1">
    <source>
        <dbReference type="ARBA" id="ARBA00012528"/>
    </source>
</evidence>
<evidence type="ECO:0000256" key="3">
    <source>
        <dbReference type="SAM" id="Coils"/>
    </source>
</evidence>
<dbReference type="Pfam" id="PF07494">
    <property type="entry name" value="Reg_prop"/>
    <property type="match status" value="3"/>
</dbReference>
<feature type="coiled-coil region" evidence="3">
    <location>
        <begin position="801"/>
        <end position="835"/>
    </location>
</feature>
<dbReference type="GO" id="GO:0005886">
    <property type="term" value="C:plasma membrane"/>
    <property type="evidence" value="ECO:0007669"/>
    <property type="project" value="TreeGrafter"/>
</dbReference>
<dbReference type="AlphaFoldDB" id="A0A286DAI2"/>
<accession>A0A286DAI2</accession>
<dbReference type="SUPFAM" id="SSF82171">
    <property type="entry name" value="DPP6 N-terminal domain-like"/>
    <property type="match status" value="1"/>
</dbReference>
<dbReference type="InterPro" id="IPR013783">
    <property type="entry name" value="Ig-like_fold"/>
</dbReference>
<dbReference type="InterPro" id="IPR000160">
    <property type="entry name" value="GGDEF_dom"/>
</dbReference>
<keyword evidence="3" id="KW-0175">Coiled coil</keyword>
<evidence type="ECO:0000256" key="4">
    <source>
        <dbReference type="SAM" id="SignalP"/>
    </source>
</evidence>
<evidence type="ECO:0000259" key="5">
    <source>
        <dbReference type="PROSITE" id="PS50887"/>
    </source>
</evidence>
<dbReference type="InterPro" id="IPR043128">
    <property type="entry name" value="Rev_trsase/Diguanyl_cyclase"/>
</dbReference>
<dbReference type="Proteomes" id="UP000219374">
    <property type="component" value="Unassembled WGS sequence"/>
</dbReference>
<evidence type="ECO:0000313" key="6">
    <source>
        <dbReference type="EMBL" id="SOD55642.1"/>
    </source>
</evidence>
<dbReference type="PROSITE" id="PS50887">
    <property type="entry name" value="GGDEF"/>
    <property type="match status" value="1"/>
</dbReference>
<dbReference type="GO" id="GO:0043709">
    <property type="term" value="P:cell adhesion involved in single-species biofilm formation"/>
    <property type="evidence" value="ECO:0007669"/>
    <property type="project" value="TreeGrafter"/>
</dbReference>
<dbReference type="OrthoDB" id="176203at2"/>
<dbReference type="EC" id="2.7.7.65" evidence="1"/>
<dbReference type="Gene3D" id="3.30.70.270">
    <property type="match status" value="1"/>
</dbReference>
<sequence>MLRNCVRSLCNGLSSAAVALSLWLPLPALAAGAPVPAVRSELSAPMRLEAYGPDNGLSQSTISALQSDDQGFLWVGTQEGLNRFDGHRFRIHRRDPADPRSLASSSFDALAFEAGRQRLWLGTNDAGVEVVHLPDWRRRHLGTAQGLSHHSANRILLDPAGGAWVGTGAGVDHIDAELQQVRRLGRSADVVGLALTGGGNNALALDRQCRLWRVGRQAMAPLLDAPVASGACVDLQLGPEGVWVASDNQGLYLLDPTSGRRLRHYPPQRLRGPAVHISALARLADGRVLIGFNDGNVMVIATAGADPRPLPLDRTLPSPVLAFHQDPSGTLWIGTYTSGLYRVRPLSAAIRHDRADTGDLAGWPSRSLRALWRQGDHLLVGTDAGLMQRRGNGAWQSVGAFAGQSVRVIRPAASGDGWWVGTHGGLWRWHGGDRATPLPGLPDSRIDDLLVEGDTLWVATRNGLARVEAGAVVDDARLAPLAGRLITSLLRDADGSLWIATNANGLWRLASHGAATRFEPGGAGLHDSLWSLHAQAGALWAGSFSGGLYRIDRATGQSRAFTSHLGLNNNVIYRILADADGRLWLSTNSGLSVLDPATSIIQNLSRRDGLNNQEFNSGSAFRDAQGLLYFGGTEGLDTLDPRGLSARSQPARPLLTGLVRIRDGNDLAVNSDIDIVYAQRLQLDHRDSVFSIAMTALDFTAPDAARLRYRVEGLHHDWVYLPAAHGEFSVSRLPAGDYTLQVEAAGRDGQFGQPRRLDIRMAPPPWRHPLAWAGYALLGLLLAGWWLRRIGATVRRERQRIDLLNRTVAERTAQLEQANRLLRQSNAQLDVATRRDPLTRVSNRRDLKHWLDHEAAQLQLRREQGNRADQQLMFFMIDIDDFKRVNDSHGHPAGDQVLVTFADRLRLLCREHDLLVRWGGEEFLLISRFAQAQDAAQLAERIRDAMAGQPIEIRPGVPLYLTCSIGFAPWPFTSAWPSVGDWEQSVELADRCLYAAKGAGKHAWVGLVPGDAADRRTVERLLAGIAPDQFGRAYVRVLHSTERPPRFER</sequence>
<keyword evidence="4" id="KW-0732">Signal</keyword>
<organism evidence="6 7">
    <name type="scientific">Pseudoxanthomonas wuyuanensis</name>
    <dbReference type="NCBI Taxonomy" id="1073196"/>
    <lineage>
        <taxon>Bacteria</taxon>
        <taxon>Pseudomonadati</taxon>
        <taxon>Pseudomonadota</taxon>
        <taxon>Gammaproteobacteria</taxon>
        <taxon>Lysobacterales</taxon>
        <taxon>Lysobacteraceae</taxon>
        <taxon>Pseudoxanthomonas</taxon>
    </lineage>
</organism>
<dbReference type="SUPFAM" id="SSF63829">
    <property type="entry name" value="Calcium-dependent phosphotriesterase"/>
    <property type="match status" value="1"/>
</dbReference>
<gene>
    <name evidence="6" type="ORF">SAMN06296416_107227</name>
</gene>
<dbReference type="Gene3D" id="2.60.40.10">
    <property type="entry name" value="Immunoglobulins"/>
    <property type="match status" value="1"/>
</dbReference>
<proteinExistence type="predicted"/>
<dbReference type="Gene3D" id="2.130.10.10">
    <property type="entry name" value="YVTN repeat-like/Quinoprotein amine dehydrogenase"/>
    <property type="match status" value="3"/>
</dbReference>
<reference evidence="6 7" key="1">
    <citation type="submission" date="2017-09" db="EMBL/GenBank/DDBJ databases">
        <authorList>
            <person name="Ehlers B."/>
            <person name="Leendertz F.H."/>
        </authorList>
    </citation>
    <scope>NUCLEOTIDE SEQUENCE [LARGE SCALE GENOMIC DNA]</scope>
    <source>
        <strain evidence="6 7">CGMCC 1.10978</strain>
    </source>
</reference>
<dbReference type="GO" id="GO:1902201">
    <property type="term" value="P:negative regulation of bacterial-type flagellum-dependent cell motility"/>
    <property type="evidence" value="ECO:0007669"/>
    <property type="project" value="TreeGrafter"/>
</dbReference>
<dbReference type="InterPro" id="IPR011123">
    <property type="entry name" value="Y_Y_Y"/>
</dbReference>
<feature type="domain" description="GGDEF" evidence="5">
    <location>
        <begin position="870"/>
        <end position="1009"/>
    </location>
</feature>
<dbReference type="SMART" id="SM00267">
    <property type="entry name" value="GGDEF"/>
    <property type="match status" value="1"/>
</dbReference>
<dbReference type="InterPro" id="IPR050469">
    <property type="entry name" value="Diguanylate_Cyclase"/>
</dbReference>
<dbReference type="InterPro" id="IPR015943">
    <property type="entry name" value="WD40/YVTN_repeat-like_dom_sf"/>
</dbReference>
<comment type="catalytic activity">
    <reaction evidence="2">
        <text>2 GTP = 3',3'-c-di-GMP + 2 diphosphate</text>
        <dbReference type="Rhea" id="RHEA:24898"/>
        <dbReference type="ChEBI" id="CHEBI:33019"/>
        <dbReference type="ChEBI" id="CHEBI:37565"/>
        <dbReference type="ChEBI" id="CHEBI:58805"/>
        <dbReference type="EC" id="2.7.7.65"/>
    </reaction>
</comment>
<dbReference type="EMBL" id="OCND01000007">
    <property type="protein sequence ID" value="SOD55642.1"/>
    <property type="molecule type" value="Genomic_DNA"/>
</dbReference>
<name>A0A286DAI2_9GAMM</name>
<dbReference type="Pfam" id="PF07495">
    <property type="entry name" value="Y_Y_Y"/>
    <property type="match status" value="1"/>
</dbReference>
<dbReference type="Pfam" id="PF00990">
    <property type="entry name" value="GGDEF"/>
    <property type="match status" value="1"/>
</dbReference>